<evidence type="ECO:0000256" key="9">
    <source>
        <dbReference type="SAM" id="Phobius"/>
    </source>
</evidence>
<keyword evidence="7 8" id="KW-0472">Membrane</keyword>
<feature type="transmembrane region" description="Helical" evidence="9">
    <location>
        <begin position="44"/>
        <end position="65"/>
    </location>
</feature>
<gene>
    <name evidence="10" type="ORF">FNL11_00220</name>
</gene>
<feature type="transmembrane region" description="Helical" evidence="9">
    <location>
        <begin position="150"/>
        <end position="175"/>
    </location>
</feature>
<dbReference type="GO" id="GO:0032217">
    <property type="term" value="F:riboflavin transmembrane transporter activity"/>
    <property type="evidence" value="ECO:0007669"/>
    <property type="project" value="UniProtKB-UniRule"/>
</dbReference>
<name>A0AB38PGP8_STAHA</name>
<evidence type="ECO:0000256" key="5">
    <source>
        <dbReference type="ARBA" id="ARBA00022692"/>
    </source>
</evidence>
<dbReference type="Proteomes" id="UP000316594">
    <property type="component" value="Unassembled WGS sequence"/>
</dbReference>
<evidence type="ECO:0000256" key="8">
    <source>
        <dbReference type="PIRNR" id="PIRNR037778"/>
    </source>
</evidence>
<dbReference type="AlphaFoldDB" id="A0AB38PGP8"/>
<comment type="caution">
    <text evidence="10">The sequence shown here is derived from an EMBL/GenBank/DDBJ whole genome shotgun (WGS) entry which is preliminary data.</text>
</comment>
<feature type="transmembrane region" description="Helical" evidence="9">
    <location>
        <begin position="107"/>
        <end position="130"/>
    </location>
</feature>
<reference evidence="10 11" key="1">
    <citation type="submission" date="2019-07" db="EMBL/GenBank/DDBJ databases">
        <title>Genome Sequencing and Assembly of Staphylococcus haemolyticus SDA2.</title>
        <authorList>
            <person name="Emmons C.B."/>
            <person name="Park C."/>
            <person name="Sevigny J.L."/>
            <person name="Andam C."/>
        </authorList>
    </citation>
    <scope>NUCLEOTIDE SEQUENCE [LARGE SCALE GENOMIC DNA]</scope>
    <source>
        <strain evidence="10 11">SDA2</strain>
    </source>
</reference>
<dbReference type="EMBL" id="VJMP01000001">
    <property type="protein sequence ID" value="TRL78923.1"/>
    <property type="molecule type" value="Genomic_DNA"/>
</dbReference>
<dbReference type="Pfam" id="PF12822">
    <property type="entry name" value="ECF_trnsprt"/>
    <property type="match status" value="1"/>
</dbReference>
<evidence type="ECO:0000256" key="7">
    <source>
        <dbReference type="ARBA" id="ARBA00023136"/>
    </source>
</evidence>
<dbReference type="PIRSF" id="PIRSF037778">
    <property type="entry name" value="UCP037778_transp_RibU"/>
    <property type="match status" value="1"/>
</dbReference>
<dbReference type="PANTHER" id="PTHR38438">
    <property type="entry name" value="RIBOFLAVIN TRANSPORTER RIBU"/>
    <property type="match status" value="1"/>
</dbReference>
<comment type="function">
    <text evidence="8">Probably a riboflavin-binding protein that interacts with the energy-coupling factor (ECF) ABC-transporter complex.</text>
</comment>
<evidence type="ECO:0000256" key="3">
    <source>
        <dbReference type="ARBA" id="ARBA00022448"/>
    </source>
</evidence>
<accession>A0AB38PGP8</accession>
<keyword evidence="4 8" id="KW-1003">Cell membrane</keyword>
<evidence type="ECO:0000256" key="6">
    <source>
        <dbReference type="ARBA" id="ARBA00022989"/>
    </source>
</evidence>
<keyword evidence="3 8" id="KW-0813">Transport</keyword>
<dbReference type="RefSeq" id="WP_107611566.1">
    <property type="nucleotide sequence ID" value="NZ_CP142094.1"/>
</dbReference>
<comment type="similarity">
    <text evidence="2 8">Belongs to the prokaryotic riboflavin transporter (P-RFT) (TC 2.A.87) family.</text>
</comment>
<evidence type="ECO:0000256" key="2">
    <source>
        <dbReference type="ARBA" id="ARBA00005540"/>
    </source>
</evidence>
<keyword evidence="5 9" id="KW-0812">Transmembrane</keyword>
<organism evidence="10 11">
    <name type="scientific">Staphylococcus haemolyticus</name>
    <dbReference type="NCBI Taxonomy" id="1283"/>
    <lineage>
        <taxon>Bacteria</taxon>
        <taxon>Bacillati</taxon>
        <taxon>Bacillota</taxon>
        <taxon>Bacilli</taxon>
        <taxon>Bacillales</taxon>
        <taxon>Staphylococcaceae</taxon>
        <taxon>Staphylococcus</taxon>
    </lineage>
</organism>
<evidence type="ECO:0000256" key="4">
    <source>
        <dbReference type="ARBA" id="ARBA00022475"/>
    </source>
</evidence>
<keyword evidence="6 9" id="KW-1133">Transmembrane helix</keyword>
<evidence type="ECO:0000313" key="10">
    <source>
        <dbReference type="EMBL" id="TRL78923.1"/>
    </source>
</evidence>
<comment type="subcellular location">
    <subcellularLocation>
        <location evidence="1">Cell membrane</location>
        <topology evidence="1">Multi-pass membrane protein</topology>
    </subcellularLocation>
</comment>
<protein>
    <recommendedName>
        <fullName evidence="8">Riboflavin transporter</fullName>
    </recommendedName>
</protein>
<evidence type="ECO:0000313" key="11">
    <source>
        <dbReference type="Proteomes" id="UP000316594"/>
    </source>
</evidence>
<dbReference type="PANTHER" id="PTHR38438:SF1">
    <property type="entry name" value="RIBOFLAVIN TRANSPORTER RIBU"/>
    <property type="match status" value="1"/>
</dbReference>
<dbReference type="GO" id="GO:0005886">
    <property type="term" value="C:plasma membrane"/>
    <property type="evidence" value="ECO:0007669"/>
    <property type="project" value="UniProtKB-SubCell"/>
</dbReference>
<proteinExistence type="inferred from homology"/>
<evidence type="ECO:0000256" key="1">
    <source>
        <dbReference type="ARBA" id="ARBA00004651"/>
    </source>
</evidence>
<dbReference type="InterPro" id="IPR024529">
    <property type="entry name" value="ECF_trnsprt_substrate-spec"/>
</dbReference>
<sequence length="183" mass="20224">MQQNKRLITISMLSAIAFILTFIKFPLPFLPPYLTLDFSDVPTLLATFLLGPVAGILVALIKNILNFLFNMGDPVGPVANFLAGVSFLLSAYYVTKRQGRQGDTPRSLVMGLAIGTIVMTIVLSILNYFVLLPLYGMIFNLGDVFNNLKIIILSGVIPFNIIKGIVISIIFALLYRRLKRVLS</sequence>
<feature type="transmembrane region" description="Helical" evidence="9">
    <location>
        <begin position="6"/>
        <end position="23"/>
    </location>
</feature>
<dbReference type="Gene3D" id="1.10.1760.20">
    <property type="match status" value="1"/>
</dbReference>
<dbReference type="InterPro" id="IPR025720">
    <property type="entry name" value="RibU"/>
</dbReference>